<keyword evidence="6" id="KW-1185">Reference proteome</keyword>
<dbReference type="PANTHER" id="PTHR24256">
    <property type="entry name" value="TRYPTASE-RELATED"/>
    <property type="match status" value="1"/>
</dbReference>
<dbReference type="AlphaFoldDB" id="A0AAV8WJY0"/>
<dbReference type="CDD" id="cd00190">
    <property type="entry name" value="Tryp_SPc"/>
    <property type="match status" value="1"/>
</dbReference>
<dbReference type="GO" id="GO:0006508">
    <property type="term" value="P:proteolysis"/>
    <property type="evidence" value="ECO:0007669"/>
    <property type="project" value="InterPro"/>
</dbReference>
<organism evidence="5 6">
    <name type="scientific">Rhamnusium bicolor</name>
    <dbReference type="NCBI Taxonomy" id="1586634"/>
    <lineage>
        <taxon>Eukaryota</taxon>
        <taxon>Metazoa</taxon>
        <taxon>Ecdysozoa</taxon>
        <taxon>Arthropoda</taxon>
        <taxon>Hexapoda</taxon>
        <taxon>Insecta</taxon>
        <taxon>Pterygota</taxon>
        <taxon>Neoptera</taxon>
        <taxon>Endopterygota</taxon>
        <taxon>Coleoptera</taxon>
        <taxon>Polyphaga</taxon>
        <taxon>Cucujiformia</taxon>
        <taxon>Chrysomeloidea</taxon>
        <taxon>Cerambycidae</taxon>
        <taxon>Lepturinae</taxon>
        <taxon>Rhagiini</taxon>
        <taxon>Rhamnusium</taxon>
    </lineage>
</organism>
<dbReference type="Gene3D" id="2.40.10.10">
    <property type="entry name" value="Trypsin-like serine proteases"/>
    <property type="match status" value="2"/>
</dbReference>
<dbReference type="InterPro" id="IPR033116">
    <property type="entry name" value="TRYPSIN_SER"/>
</dbReference>
<evidence type="ECO:0000259" key="4">
    <source>
        <dbReference type="PROSITE" id="PS50240"/>
    </source>
</evidence>
<dbReference type="GO" id="GO:0004252">
    <property type="term" value="F:serine-type endopeptidase activity"/>
    <property type="evidence" value="ECO:0007669"/>
    <property type="project" value="InterPro"/>
</dbReference>
<evidence type="ECO:0000313" key="5">
    <source>
        <dbReference type="EMBL" id="KAJ8926764.1"/>
    </source>
</evidence>
<dbReference type="PRINTS" id="PR00722">
    <property type="entry name" value="CHYMOTRYPSIN"/>
</dbReference>
<comment type="similarity">
    <text evidence="2">Belongs to the peptidase S1 family. CLIP subfamily.</text>
</comment>
<evidence type="ECO:0000313" key="6">
    <source>
        <dbReference type="Proteomes" id="UP001162156"/>
    </source>
</evidence>
<dbReference type="PROSITE" id="PS00135">
    <property type="entry name" value="TRYPSIN_SER"/>
    <property type="match status" value="1"/>
</dbReference>
<dbReference type="Proteomes" id="UP001162156">
    <property type="component" value="Unassembled WGS sequence"/>
</dbReference>
<protein>
    <recommendedName>
        <fullName evidence="4">Peptidase S1 domain-containing protein</fullName>
    </recommendedName>
</protein>
<accession>A0AAV8WJY0</accession>
<reference evidence="5" key="1">
    <citation type="journal article" date="2023" name="Insect Mol. Biol.">
        <title>Genome sequencing provides insights into the evolution of gene families encoding plant cell wall-degrading enzymes in longhorned beetles.</title>
        <authorList>
            <person name="Shin N.R."/>
            <person name="Okamura Y."/>
            <person name="Kirsch R."/>
            <person name="Pauchet Y."/>
        </authorList>
    </citation>
    <scope>NUCLEOTIDE SEQUENCE</scope>
    <source>
        <strain evidence="5">RBIC_L_NR</strain>
    </source>
</reference>
<dbReference type="SUPFAM" id="SSF50494">
    <property type="entry name" value="Trypsin-like serine proteases"/>
    <property type="match status" value="1"/>
</dbReference>
<name>A0AAV8WJY0_9CUCU</name>
<proteinExistence type="inferred from homology"/>
<dbReference type="InterPro" id="IPR051487">
    <property type="entry name" value="Ser/Thr_Proteases_Immune/Dev"/>
</dbReference>
<feature type="signal peptide" evidence="3">
    <location>
        <begin position="1"/>
        <end position="16"/>
    </location>
</feature>
<evidence type="ECO:0000256" key="1">
    <source>
        <dbReference type="ARBA" id="ARBA00023157"/>
    </source>
</evidence>
<keyword evidence="1" id="KW-1015">Disulfide bond</keyword>
<dbReference type="SMART" id="SM00020">
    <property type="entry name" value="Tryp_SPc"/>
    <property type="match status" value="1"/>
</dbReference>
<dbReference type="PROSITE" id="PS50240">
    <property type="entry name" value="TRYPSIN_DOM"/>
    <property type="match status" value="1"/>
</dbReference>
<gene>
    <name evidence="5" type="ORF">NQ314_020882</name>
</gene>
<comment type="caution">
    <text evidence="5">The sequence shown here is derived from an EMBL/GenBank/DDBJ whole genome shotgun (WGS) entry which is preliminary data.</text>
</comment>
<dbReference type="InterPro" id="IPR001314">
    <property type="entry name" value="Peptidase_S1A"/>
</dbReference>
<dbReference type="InterPro" id="IPR009003">
    <property type="entry name" value="Peptidase_S1_PA"/>
</dbReference>
<keyword evidence="3" id="KW-0732">Signal</keyword>
<feature type="domain" description="Peptidase S1" evidence="4">
    <location>
        <begin position="45"/>
        <end position="272"/>
    </location>
</feature>
<dbReference type="InterPro" id="IPR043504">
    <property type="entry name" value="Peptidase_S1_PA_chymotrypsin"/>
</dbReference>
<dbReference type="Pfam" id="PF00089">
    <property type="entry name" value="Trypsin"/>
    <property type="match status" value="1"/>
</dbReference>
<feature type="chain" id="PRO_5043485375" description="Peptidase S1 domain-containing protein" evidence="3">
    <location>
        <begin position="17"/>
        <end position="275"/>
    </location>
</feature>
<evidence type="ECO:0000256" key="3">
    <source>
        <dbReference type="SAM" id="SignalP"/>
    </source>
</evidence>
<dbReference type="InterPro" id="IPR001254">
    <property type="entry name" value="Trypsin_dom"/>
</dbReference>
<dbReference type="EMBL" id="JANEYF010005793">
    <property type="protein sequence ID" value="KAJ8926764.1"/>
    <property type="molecule type" value="Genomic_DNA"/>
</dbReference>
<dbReference type="FunFam" id="2.40.10.10:FF:000166">
    <property type="entry name" value="Trypsin"/>
    <property type="match status" value="1"/>
</dbReference>
<sequence>MKSTVFFIVFLSAALAFPKGSEEPQFKRLYVDPIEPVPENILPRIINGQEVAPNSIPYQAYIILSGTTTLLCSGSLISPRYVLTVAHCLIGASSATVYLGAHDISEDDEPNRLVITTSHLIAHEEYEGSSITNDIGLIEFIEPVELGEHINVVSLPSRNGEVDYYVGLLGRVSGWGVFVEEGDTSPVLLAVNSTVISNRVCNNYFGIVQDHQVCISGAQGGATCNGDSGGPLVVGNEQIGLISYGVRGCLRGYPSVSTRTDSFLDWIELHTDLIF</sequence>
<evidence type="ECO:0000256" key="2">
    <source>
        <dbReference type="ARBA" id="ARBA00024195"/>
    </source>
</evidence>